<dbReference type="PANTHER" id="PTHR32024:SF2">
    <property type="entry name" value="TRK SYSTEM POTASSIUM UPTAKE PROTEIN TRKG-RELATED"/>
    <property type="match status" value="1"/>
</dbReference>
<dbReference type="AlphaFoldDB" id="A0A517ZWF2"/>
<keyword evidence="3" id="KW-0813">Transport</keyword>
<gene>
    <name evidence="10" type="primary">trkG</name>
    <name evidence="10" type="ORF">Mal52_53160</name>
</gene>
<evidence type="ECO:0000313" key="11">
    <source>
        <dbReference type="Proteomes" id="UP000319383"/>
    </source>
</evidence>
<evidence type="ECO:0000256" key="8">
    <source>
        <dbReference type="ARBA" id="ARBA00023136"/>
    </source>
</evidence>
<evidence type="ECO:0000256" key="3">
    <source>
        <dbReference type="ARBA" id="ARBA00022448"/>
    </source>
</evidence>
<dbReference type="OrthoDB" id="9810952at2"/>
<dbReference type="RefSeq" id="WP_145379306.1">
    <property type="nucleotide sequence ID" value="NZ_CP036270.1"/>
</dbReference>
<feature type="transmembrane region" description="Helical" evidence="9">
    <location>
        <begin position="257"/>
        <end position="279"/>
    </location>
</feature>
<dbReference type="PANTHER" id="PTHR32024">
    <property type="entry name" value="TRK SYSTEM POTASSIUM UPTAKE PROTEIN TRKG-RELATED"/>
    <property type="match status" value="1"/>
</dbReference>
<evidence type="ECO:0000256" key="9">
    <source>
        <dbReference type="SAM" id="Phobius"/>
    </source>
</evidence>
<feature type="transmembrane region" description="Helical" evidence="9">
    <location>
        <begin position="367"/>
        <end position="388"/>
    </location>
</feature>
<feature type="transmembrane region" description="Helical" evidence="9">
    <location>
        <begin position="513"/>
        <end position="538"/>
    </location>
</feature>
<dbReference type="EMBL" id="CP036276">
    <property type="protein sequence ID" value="QDU46794.1"/>
    <property type="molecule type" value="Genomic_DNA"/>
</dbReference>
<protein>
    <submittedName>
        <fullName evidence="10">Trk system potassium uptake protein TrkG</fullName>
    </submittedName>
</protein>
<name>A0A517ZWF2_9PLAN</name>
<evidence type="ECO:0000256" key="2">
    <source>
        <dbReference type="ARBA" id="ARBA00009137"/>
    </source>
</evidence>
<keyword evidence="8 9" id="KW-0472">Membrane</keyword>
<feature type="transmembrane region" description="Helical" evidence="9">
    <location>
        <begin position="43"/>
        <end position="64"/>
    </location>
</feature>
<evidence type="ECO:0000256" key="5">
    <source>
        <dbReference type="ARBA" id="ARBA00022692"/>
    </source>
</evidence>
<evidence type="ECO:0000313" key="10">
    <source>
        <dbReference type="EMBL" id="QDU46794.1"/>
    </source>
</evidence>
<dbReference type="GO" id="GO:0008324">
    <property type="term" value="F:monoatomic cation transmembrane transporter activity"/>
    <property type="evidence" value="ECO:0007669"/>
    <property type="project" value="InterPro"/>
</dbReference>
<comment type="subcellular location">
    <subcellularLocation>
        <location evidence="1">Cell membrane</location>
        <topology evidence="1">Multi-pass membrane protein</topology>
    </subcellularLocation>
</comment>
<comment type="similarity">
    <text evidence="2">Belongs to the TrkH potassium transport family.</text>
</comment>
<keyword evidence="5 9" id="KW-0812">Transmembrane</keyword>
<dbReference type="GO" id="GO:0030001">
    <property type="term" value="P:metal ion transport"/>
    <property type="evidence" value="ECO:0007669"/>
    <property type="project" value="UniProtKB-ARBA"/>
</dbReference>
<dbReference type="Proteomes" id="UP000319383">
    <property type="component" value="Chromosome"/>
</dbReference>
<organism evidence="10 11">
    <name type="scientific">Symmachiella dynata</name>
    <dbReference type="NCBI Taxonomy" id="2527995"/>
    <lineage>
        <taxon>Bacteria</taxon>
        <taxon>Pseudomonadati</taxon>
        <taxon>Planctomycetota</taxon>
        <taxon>Planctomycetia</taxon>
        <taxon>Planctomycetales</taxon>
        <taxon>Planctomycetaceae</taxon>
        <taxon>Symmachiella</taxon>
    </lineage>
</organism>
<accession>A0A517ZWF2</accession>
<keyword evidence="4" id="KW-1003">Cell membrane</keyword>
<evidence type="ECO:0000256" key="4">
    <source>
        <dbReference type="ARBA" id="ARBA00022475"/>
    </source>
</evidence>
<proteinExistence type="inferred from homology"/>
<dbReference type="InterPro" id="IPR003445">
    <property type="entry name" value="Cat_transpt"/>
</dbReference>
<evidence type="ECO:0000256" key="1">
    <source>
        <dbReference type="ARBA" id="ARBA00004651"/>
    </source>
</evidence>
<keyword evidence="11" id="KW-1185">Reference proteome</keyword>
<dbReference type="KEGG" id="sdyn:Mal52_53160"/>
<feature type="transmembrane region" description="Helical" evidence="9">
    <location>
        <begin position="76"/>
        <end position="97"/>
    </location>
</feature>
<dbReference type="Pfam" id="PF02386">
    <property type="entry name" value="TrkH"/>
    <property type="match status" value="1"/>
</dbReference>
<keyword evidence="6 9" id="KW-1133">Transmembrane helix</keyword>
<feature type="transmembrane region" description="Helical" evidence="9">
    <location>
        <begin position="305"/>
        <end position="326"/>
    </location>
</feature>
<reference evidence="10 11" key="1">
    <citation type="submission" date="2019-02" db="EMBL/GenBank/DDBJ databases">
        <title>Deep-cultivation of Planctomycetes and their phenomic and genomic characterization uncovers novel biology.</title>
        <authorList>
            <person name="Wiegand S."/>
            <person name="Jogler M."/>
            <person name="Boedeker C."/>
            <person name="Pinto D."/>
            <person name="Vollmers J."/>
            <person name="Rivas-Marin E."/>
            <person name="Kohn T."/>
            <person name="Peeters S.H."/>
            <person name="Heuer A."/>
            <person name="Rast P."/>
            <person name="Oberbeckmann S."/>
            <person name="Bunk B."/>
            <person name="Jeske O."/>
            <person name="Meyerdierks A."/>
            <person name="Storesund J.E."/>
            <person name="Kallscheuer N."/>
            <person name="Luecker S."/>
            <person name="Lage O.M."/>
            <person name="Pohl T."/>
            <person name="Merkel B.J."/>
            <person name="Hornburger P."/>
            <person name="Mueller R.-W."/>
            <person name="Bruemmer F."/>
            <person name="Labrenz M."/>
            <person name="Spormann A.M."/>
            <person name="Op den Camp H."/>
            <person name="Overmann J."/>
            <person name="Amann R."/>
            <person name="Jetten M.S.M."/>
            <person name="Mascher T."/>
            <person name="Medema M.H."/>
            <person name="Devos D.P."/>
            <person name="Kaster A.-K."/>
            <person name="Ovreas L."/>
            <person name="Rohde M."/>
            <person name="Galperin M.Y."/>
            <person name="Jogler C."/>
        </authorList>
    </citation>
    <scope>NUCLEOTIDE SEQUENCE [LARGE SCALE GENOMIC DNA]</scope>
    <source>
        <strain evidence="10 11">Mal52</strain>
    </source>
</reference>
<feature type="transmembrane region" description="Helical" evidence="9">
    <location>
        <begin position="428"/>
        <end position="449"/>
    </location>
</feature>
<feature type="transmembrane region" description="Helical" evidence="9">
    <location>
        <begin position="197"/>
        <end position="216"/>
    </location>
</feature>
<keyword evidence="7" id="KW-0406">Ion transport</keyword>
<feature type="transmembrane region" description="Helical" evidence="9">
    <location>
        <begin position="152"/>
        <end position="176"/>
    </location>
</feature>
<sequence length="541" mass="59568">MNWLLLCRMLGLLAMLVGGSMVFSLPWAFPEFGQTTEFEYRGFWGLISAIAVSLGVGGTLSFLGRKEHGTILRKEALAIVGLGWILAGLLGALPYLFSGTMRDAETPMSIPDAVFESVSGFTTTGASVLTELEDPAEIPRCIMFWRCFTNWLGGMGIIVLFVAILGQLGAAGKALMRREVPGPISESVRPRVREQAIVMWVIYVVLSAILVGILQLEGMSGVQKMDIYNSLCHTFATMATGGFSTLNGSVGGFNSPLIEYTIIVFMIAAGTNFTLFYLVTLHRRNPLYGEGWWGRFKPLFSDVEFRAYLTIIFVATIILTMDLLWIEHYQSVLDAFRNASFQVVSIMTTTGFGTDDFDRWSEFSKGLLLLLMFVGGCAGSTGGGLKVIRFVLFAKIMRLEIEQAFRPNVVRPLRIAGVTLDNSLRHDVLVYFCLILTIYIGSWMLLAAIETDDQWRDTTLTVEEMADEHRPHRAEKLLDCASAVAATLNNIGPGVGVVGPTENYAAFSGAGKLLLTVCMLLGRLELFAILVLFVPSFWKSH</sequence>
<evidence type="ECO:0000256" key="6">
    <source>
        <dbReference type="ARBA" id="ARBA00022989"/>
    </source>
</evidence>
<evidence type="ECO:0000256" key="7">
    <source>
        <dbReference type="ARBA" id="ARBA00023065"/>
    </source>
</evidence>
<dbReference type="GO" id="GO:0005886">
    <property type="term" value="C:plasma membrane"/>
    <property type="evidence" value="ECO:0007669"/>
    <property type="project" value="UniProtKB-SubCell"/>
</dbReference>